<keyword evidence="2" id="KW-1185">Reference proteome</keyword>
<proteinExistence type="predicted"/>
<reference evidence="1 2" key="1">
    <citation type="submission" date="2024-04" db="EMBL/GenBank/DDBJ databases">
        <title>genome sequences of Mucor flavus KT1a and Helicostylum pulchrum KT1b strains isolation_sourced from the surface of a dry-aged beef.</title>
        <authorList>
            <person name="Toyotome T."/>
            <person name="Hosono M."/>
            <person name="Torimaru M."/>
            <person name="Fukuda K."/>
            <person name="Mikami N."/>
        </authorList>
    </citation>
    <scope>NUCLEOTIDE SEQUENCE [LARGE SCALE GENOMIC DNA]</scope>
    <source>
        <strain evidence="1 2">KT1b</strain>
    </source>
</reference>
<gene>
    <name evidence="1" type="ORF">HPULCUR_009697</name>
</gene>
<dbReference type="EMBL" id="BAABUJ010000033">
    <property type="protein sequence ID" value="GAA5804210.1"/>
    <property type="molecule type" value="Genomic_DNA"/>
</dbReference>
<protein>
    <submittedName>
        <fullName evidence="1">Uncharacterized protein</fullName>
    </submittedName>
</protein>
<comment type="caution">
    <text evidence="1">The sequence shown here is derived from an EMBL/GenBank/DDBJ whole genome shotgun (WGS) entry which is preliminary data.</text>
</comment>
<evidence type="ECO:0000313" key="1">
    <source>
        <dbReference type="EMBL" id="GAA5804210.1"/>
    </source>
</evidence>
<evidence type="ECO:0000313" key="2">
    <source>
        <dbReference type="Proteomes" id="UP001476247"/>
    </source>
</evidence>
<dbReference type="Proteomes" id="UP001476247">
    <property type="component" value="Unassembled WGS sequence"/>
</dbReference>
<accession>A0ABP9YB67</accession>
<name>A0ABP9YB67_9FUNG</name>
<organism evidence="1 2">
    <name type="scientific">Helicostylum pulchrum</name>
    <dbReference type="NCBI Taxonomy" id="562976"/>
    <lineage>
        <taxon>Eukaryota</taxon>
        <taxon>Fungi</taxon>
        <taxon>Fungi incertae sedis</taxon>
        <taxon>Mucoromycota</taxon>
        <taxon>Mucoromycotina</taxon>
        <taxon>Mucoromycetes</taxon>
        <taxon>Mucorales</taxon>
        <taxon>Mucorineae</taxon>
        <taxon>Mucoraceae</taxon>
        <taxon>Helicostylum</taxon>
    </lineage>
</organism>
<sequence>MIASRSRSRAPCADISSNRVADNDVNISSSNESSFIIDSPKALKEEDMSSDNYILPLFEVGYLIVDNEELIVEVDKFLSVEERLKLSSIFYFDDNITKREFFTFTVNFSQNLVDRYGIELGTCEFKPPGSSVVEVENDICRIGESTKRQLHRRIMQAKSEKETPRHF</sequence>